<feature type="compositionally biased region" description="Polar residues" evidence="1">
    <location>
        <begin position="59"/>
        <end position="71"/>
    </location>
</feature>
<evidence type="ECO:0000313" key="2">
    <source>
        <dbReference type="EMBL" id="MBB4703494.1"/>
    </source>
</evidence>
<proteinExistence type="predicted"/>
<organism evidence="2 3">
    <name type="scientific">Sphaerisporangium siamense</name>
    <dbReference type="NCBI Taxonomy" id="795645"/>
    <lineage>
        <taxon>Bacteria</taxon>
        <taxon>Bacillati</taxon>
        <taxon>Actinomycetota</taxon>
        <taxon>Actinomycetes</taxon>
        <taxon>Streptosporangiales</taxon>
        <taxon>Streptosporangiaceae</taxon>
        <taxon>Sphaerisporangium</taxon>
    </lineage>
</organism>
<reference evidence="2 3" key="1">
    <citation type="submission" date="2020-08" db="EMBL/GenBank/DDBJ databases">
        <title>Sequencing the genomes of 1000 actinobacteria strains.</title>
        <authorList>
            <person name="Klenk H.-P."/>
        </authorList>
    </citation>
    <scope>NUCLEOTIDE SEQUENCE [LARGE SCALE GENOMIC DNA]</scope>
    <source>
        <strain evidence="2 3">DSM 45784</strain>
    </source>
</reference>
<feature type="region of interest" description="Disordered" evidence="1">
    <location>
        <begin position="48"/>
        <end position="107"/>
    </location>
</feature>
<dbReference type="RefSeq" id="WP_184883951.1">
    <property type="nucleotide sequence ID" value="NZ_BOOV01000028.1"/>
</dbReference>
<feature type="compositionally biased region" description="Low complexity" evidence="1">
    <location>
        <begin position="176"/>
        <end position="188"/>
    </location>
</feature>
<evidence type="ECO:0000313" key="3">
    <source>
        <dbReference type="Proteomes" id="UP000542210"/>
    </source>
</evidence>
<sequence>MRVPETRTRHARPRTGVTRTPLNIVALRNRNVEEAVERAPPAFLAVATTRHRPAGYQRVSPTGGSNRHSSQPGPARPATAAPERAAREGRAATAGRVAGLPRAGGRFRGERFTCAGERFTCARGRFTARRRAGSTRRVTPFLPEAPRATTSTTRRTTPRGRATGLLGRIRTDRMAGRSGARAGPAAGVPRDEGGGAAAGAAGASARTASPTSPATEDVSRRLMVMRWRLGTGR</sequence>
<protein>
    <submittedName>
        <fullName evidence="2">Uncharacterized protein</fullName>
    </submittedName>
</protein>
<name>A0A7W7GCG1_9ACTN</name>
<feature type="compositionally biased region" description="Low complexity" evidence="1">
    <location>
        <begin position="198"/>
        <end position="215"/>
    </location>
</feature>
<feature type="compositionally biased region" description="Low complexity" evidence="1">
    <location>
        <begin position="72"/>
        <end position="83"/>
    </location>
</feature>
<comment type="caution">
    <text evidence="2">The sequence shown here is derived from an EMBL/GenBank/DDBJ whole genome shotgun (WGS) entry which is preliminary data.</text>
</comment>
<keyword evidence="3" id="KW-1185">Reference proteome</keyword>
<accession>A0A7W7GCG1</accession>
<dbReference type="EMBL" id="JACHND010000001">
    <property type="protein sequence ID" value="MBB4703494.1"/>
    <property type="molecule type" value="Genomic_DNA"/>
</dbReference>
<feature type="region of interest" description="Disordered" evidence="1">
    <location>
        <begin position="175"/>
        <end position="219"/>
    </location>
</feature>
<dbReference type="Proteomes" id="UP000542210">
    <property type="component" value="Unassembled WGS sequence"/>
</dbReference>
<dbReference type="AlphaFoldDB" id="A0A7W7GCG1"/>
<evidence type="ECO:0000256" key="1">
    <source>
        <dbReference type="SAM" id="MobiDB-lite"/>
    </source>
</evidence>
<gene>
    <name evidence="2" type="ORF">BJ982_005038</name>
</gene>